<sequence length="78" mass="8826">MGCGGEACEVVLCCLSSVQQRREERGVVSLRERAYAVIYPMACMLVFFIRLYCAYYQEDVEELQGVAFIQSTRSSLLS</sequence>
<keyword evidence="3" id="KW-1185">Reference proteome</keyword>
<keyword evidence="1" id="KW-0812">Transmembrane</keyword>
<reference evidence="2" key="1">
    <citation type="journal article" date="2020" name="Stud. Mycol.">
        <title>101 Dothideomycetes genomes: a test case for predicting lifestyles and emergence of pathogens.</title>
        <authorList>
            <person name="Haridas S."/>
            <person name="Albert R."/>
            <person name="Binder M."/>
            <person name="Bloem J."/>
            <person name="Labutti K."/>
            <person name="Salamov A."/>
            <person name="Andreopoulos B."/>
            <person name="Baker S."/>
            <person name="Barry K."/>
            <person name="Bills G."/>
            <person name="Bluhm B."/>
            <person name="Cannon C."/>
            <person name="Castanera R."/>
            <person name="Culley D."/>
            <person name="Daum C."/>
            <person name="Ezra D."/>
            <person name="Gonzalez J."/>
            <person name="Henrissat B."/>
            <person name="Kuo A."/>
            <person name="Liang C."/>
            <person name="Lipzen A."/>
            <person name="Lutzoni F."/>
            <person name="Magnuson J."/>
            <person name="Mondo S."/>
            <person name="Nolan M."/>
            <person name="Ohm R."/>
            <person name="Pangilinan J."/>
            <person name="Park H.-J."/>
            <person name="Ramirez L."/>
            <person name="Alfaro M."/>
            <person name="Sun H."/>
            <person name="Tritt A."/>
            <person name="Yoshinaga Y."/>
            <person name="Zwiers L.-H."/>
            <person name="Turgeon B."/>
            <person name="Goodwin S."/>
            <person name="Spatafora J."/>
            <person name="Crous P."/>
            <person name="Grigoriev I."/>
        </authorList>
    </citation>
    <scope>NUCLEOTIDE SEQUENCE</scope>
    <source>
        <strain evidence="2">CBS 690.94</strain>
    </source>
</reference>
<name>A0A9P4U599_9PLEO</name>
<dbReference type="AlphaFoldDB" id="A0A9P4U599"/>
<feature type="transmembrane region" description="Helical" evidence="1">
    <location>
        <begin position="34"/>
        <end position="53"/>
    </location>
</feature>
<accession>A0A9P4U599</accession>
<comment type="caution">
    <text evidence="2">The sequence shown here is derived from an EMBL/GenBank/DDBJ whole genome shotgun (WGS) entry which is preliminary data.</text>
</comment>
<evidence type="ECO:0000313" key="3">
    <source>
        <dbReference type="Proteomes" id="UP000799764"/>
    </source>
</evidence>
<evidence type="ECO:0000256" key="1">
    <source>
        <dbReference type="SAM" id="Phobius"/>
    </source>
</evidence>
<proteinExistence type="predicted"/>
<organism evidence="2 3">
    <name type="scientific">Karstenula rhodostoma CBS 690.94</name>
    <dbReference type="NCBI Taxonomy" id="1392251"/>
    <lineage>
        <taxon>Eukaryota</taxon>
        <taxon>Fungi</taxon>
        <taxon>Dikarya</taxon>
        <taxon>Ascomycota</taxon>
        <taxon>Pezizomycotina</taxon>
        <taxon>Dothideomycetes</taxon>
        <taxon>Pleosporomycetidae</taxon>
        <taxon>Pleosporales</taxon>
        <taxon>Massarineae</taxon>
        <taxon>Didymosphaeriaceae</taxon>
        <taxon>Karstenula</taxon>
    </lineage>
</organism>
<dbReference type="EMBL" id="MU001514">
    <property type="protein sequence ID" value="KAF2437795.1"/>
    <property type="molecule type" value="Genomic_DNA"/>
</dbReference>
<keyword evidence="1" id="KW-0472">Membrane</keyword>
<gene>
    <name evidence="2" type="ORF">P171DRAFT_173227</name>
</gene>
<evidence type="ECO:0000313" key="2">
    <source>
        <dbReference type="EMBL" id="KAF2437795.1"/>
    </source>
</evidence>
<protein>
    <submittedName>
        <fullName evidence="2">Uncharacterized protein</fullName>
    </submittedName>
</protein>
<dbReference type="Proteomes" id="UP000799764">
    <property type="component" value="Unassembled WGS sequence"/>
</dbReference>
<keyword evidence="1" id="KW-1133">Transmembrane helix</keyword>